<protein>
    <submittedName>
        <fullName evidence="8">UTP6 small subunit processome component</fullName>
    </submittedName>
</protein>
<reference evidence="8" key="1">
    <citation type="submission" date="2025-08" db="UniProtKB">
        <authorList>
            <consortium name="Ensembl"/>
        </authorList>
    </citation>
    <scope>IDENTIFICATION</scope>
</reference>
<dbReference type="InterPro" id="IPR003107">
    <property type="entry name" value="HAT"/>
</dbReference>
<dbReference type="InterPro" id="IPR056907">
    <property type="entry name" value="UTP6_C"/>
</dbReference>
<dbReference type="AlphaFoldDB" id="A0A8B9LN86"/>
<accession>A0A8B9LN86</accession>
<dbReference type="Proteomes" id="UP000694621">
    <property type="component" value="Unplaced"/>
</dbReference>
<dbReference type="GO" id="GO:0030515">
    <property type="term" value="F:snoRNA binding"/>
    <property type="evidence" value="ECO:0007669"/>
    <property type="project" value="InterPro"/>
</dbReference>
<dbReference type="Ensembl" id="ENSAMXT00005057988.1">
    <property type="protein sequence ID" value="ENSAMXP00005053628.1"/>
    <property type="gene ID" value="ENSAMXG00005023790.1"/>
</dbReference>
<evidence type="ECO:0000256" key="1">
    <source>
        <dbReference type="ARBA" id="ARBA00004604"/>
    </source>
</evidence>
<keyword evidence="3" id="KW-0698">rRNA processing</keyword>
<dbReference type="SUPFAM" id="SSF48452">
    <property type="entry name" value="TPR-like"/>
    <property type="match status" value="1"/>
</dbReference>
<sequence>MADYVQQRLEDRIPALEQLERVGLFTKKEVKSMLKKSTAMEYKLHRTVLSKEDFISYIQYEINVLELIKKRRARIGYHFKREEIEHSIIHGIISVFRRATSKWQEDVQLWLSHIAFSKKWTFTTENNTAVIIWAGLWIMAAKCQMEDCGSSESARHLFLRALRFHPENKKVYQEYFRMELMHAEKLRKQQEELERAKMDVGEYEFSPEILSGKLAEVVYRNATQKIKGAEFMLSLLQIAAIFDFTKELQETILQDLQTEHTDDSVTWDFMARRELDAAGAPELQDARGRASDANRREERCCAVYEEGVKNLNTEPMWMCYVTFCLDRFKRKTNISELKEKVNIRRAVSKKKALLSPVPAISTALKETYLEWAFKTGGYKKARKTFKSLHEHRPFTKTFFTKMVQIEKEQENPKISNLRDYYERALREFGSSDDDLWMDYIREELGAHGSPENCGKLHWRAMKSLEGECVERFTTQYTLLQTGHI</sequence>
<dbReference type="InterPro" id="IPR013949">
    <property type="entry name" value="Utp6"/>
</dbReference>
<feature type="domain" description="U3 small nucleolar RNA-associated protein 6 N-terminal" evidence="6">
    <location>
        <begin position="9"/>
        <end position="90"/>
    </location>
</feature>
<dbReference type="GO" id="GO:0000462">
    <property type="term" value="P:maturation of SSU-rRNA from tricistronic rRNA transcript (SSU-rRNA, 5.8S rRNA, LSU-rRNA)"/>
    <property type="evidence" value="ECO:0007669"/>
    <property type="project" value="InterPro"/>
</dbReference>
<dbReference type="GO" id="GO:0034388">
    <property type="term" value="C:Pwp2p-containing subcomplex of 90S preribosome"/>
    <property type="evidence" value="ECO:0007669"/>
    <property type="project" value="TreeGrafter"/>
</dbReference>
<evidence type="ECO:0000256" key="4">
    <source>
        <dbReference type="ARBA" id="ARBA00022737"/>
    </source>
</evidence>
<dbReference type="Pfam" id="PF24892">
    <property type="entry name" value="UTP6_C"/>
    <property type="match status" value="2"/>
</dbReference>
<dbReference type="InterPro" id="IPR055347">
    <property type="entry name" value="UTP6_N"/>
</dbReference>
<organism evidence="8 9">
    <name type="scientific">Astyanax mexicanus</name>
    <name type="common">Blind cave fish</name>
    <name type="synonym">Astyanax fasciatus mexicanus</name>
    <dbReference type="NCBI Taxonomy" id="7994"/>
    <lineage>
        <taxon>Eukaryota</taxon>
        <taxon>Metazoa</taxon>
        <taxon>Chordata</taxon>
        <taxon>Craniata</taxon>
        <taxon>Vertebrata</taxon>
        <taxon>Euteleostomi</taxon>
        <taxon>Actinopterygii</taxon>
        <taxon>Neopterygii</taxon>
        <taxon>Teleostei</taxon>
        <taxon>Ostariophysi</taxon>
        <taxon>Characiformes</taxon>
        <taxon>Characoidei</taxon>
        <taxon>Acestrorhamphidae</taxon>
        <taxon>Acestrorhamphinae</taxon>
        <taxon>Astyanax</taxon>
    </lineage>
</organism>
<keyword evidence="5" id="KW-0539">Nucleus</keyword>
<evidence type="ECO:0000313" key="8">
    <source>
        <dbReference type="Ensembl" id="ENSAMXP00005053628.1"/>
    </source>
</evidence>
<evidence type="ECO:0000256" key="5">
    <source>
        <dbReference type="ARBA" id="ARBA00023242"/>
    </source>
</evidence>
<comment type="subcellular location">
    <subcellularLocation>
        <location evidence="1">Nucleus</location>
        <location evidence="1">Nucleolus</location>
    </subcellularLocation>
</comment>
<evidence type="ECO:0000313" key="9">
    <source>
        <dbReference type="Proteomes" id="UP000694621"/>
    </source>
</evidence>
<feature type="domain" description="U3 small nucleolar RNA-associated protein 6 homolog C-terminal" evidence="7">
    <location>
        <begin position="298"/>
        <end position="342"/>
    </location>
</feature>
<dbReference type="SMART" id="SM00386">
    <property type="entry name" value="HAT"/>
    <property type="match status" value="4"/>
</dbReference>
<dbReference type="PANTHER" id="PTHR23271">
    <property type="entry name" value="HEPATOCELLULAR CARCINOMA-ASSOCIATED ANTIGEN 66"/>
    <property type="match status" value="1"/>
</dbReference>
<dbReference type="FunFam" id="1.25.40.10:FF:001123">
    <property type="entry name" value="UTP6 small subunit processome component"/>
    <property type="match status" value="1"/>
</dbReference>
<keyword evidence="4" id="KW-0677">Repeat</keyword>
<dbReference type="Gene3D" id="1.25.40.10">
    <property type="entry name" value="Tetratricopeptide repeat domain"/>
    <property type="match status" value="2"/>
</dbReference>
<evidence type="ECO:0000256" key="2">
    <source>
        <dbReference type="ARBA" id="ARBA00010734"/>
    </source>
</evidence>
<dbReference type="Pfam" id="PF08640">
    <property type="entry name" value="U3_assoc_6"/>
    <property type="match status" value="1"/>
</dbReference>
<proteinExistence type="inferred from homology"/>
<feature type="domain" description="U3 small nucleolar RNA-associated protein 6 homolog C-terminal" evidence="7">
    <location>
        <begin position="349"/>
        <end position="464"/>
    </location>
</feature>
<dbReference type="GO" id="GO:0032040">
    <property type="term" value="C:small-subunit processome"/>
    <property type="evidence" value="ECO:0007669"/>
    <property type="project" value="TreeGrafter"/>
</dbReference>
<evidence type="ECO:0000259" key="6">
    <source>
        <dbReference type="Pfam" id="PF08640"/>
    </source>
</evidence>
<comment type="similarity">
    <text evidence="2">Belongs to the UTP6 family.</text>
</comment>
<dbReference type="PANTHER" id="PTHR23271:SF1">
    <property type="entry name" value="U3 SMALL NUCLEOLAR RNA-ASSOCIATED PROTEIN 6 HOMOLOG"/>
    <property type="match status" value="1"/>
</dbReference>
<evidence type="ECO:0000256" key="3">
    <source>
        <dbReference type="ARBA" id="ARBA00022552"/>
    </source>
</evidence>
<dbReference type="InterPro" id="IPR011990">
    <property type="entry name" value="TPR-like_helical_dom_sf"/>
</dbReference>
<name>A0A8B9LN86_ASTMX</name>
<evidence type="ECO:0000259" key="7">
    <source>
        <dbReference type="Pfam" id="PF24892"/>
    </source>
</evidence>